<protein>
    <submittedName>
        <fullName evidence="1">Uncharacterized protein</fullName>
    </submittedName>
</protein>
<dbReference type="EMBL" id="BJLP01000024">
    <property type="protein sequence ID" value="GEA81234.1"/>
    <property type="molecule type" value="Genomic_DNA"/>
</dbReference>
<dbReference type="Proteomes" id="UP000315842">
    <property type="component" value="Unassembled WGS sequence"/>
</dbReference>
<accession>A0A4Y3KCW9</accession>
<sequence>MGGTAGIGALLTKTFTIDDFIHIANAGTVDVVAWTEDAGTWFSPYEAVMPGDTYTATLTVENAGTSDAYIALIGRDIVNPELLEFGTLTIKENERPLEPAAEAPLWDGRAYKVGQYTGGQRRTYTVTVTFDESPDADAWAAAAQQGASMDLDAVATQVKGNPDDEAALIGYGS</sequence>
<proteinExistence type="predicted"/>
<reference evidence="1 2" key="1">
    <citation type="submission" date="2019-06" db="EMBL/GenBank/DDBJ databases">
        <title>Whole genome shotgun sequence of Cellulomonas uda NBRC 3747.</title>
        <authorList>
            <person name="Hosoyama A."/>
            <person name="Uohara A."/>
            <person name="Ohji S."/>
            <person name="Ichikawa N."/>
        </authorList>
    </citation>
    <scope>NUCLEOTIDE SEQUENCE [LARGE SCALE GENOMIC DNA]</scope>
    <source>
        <strain evidence="1 2">NBRC 3747</strain>
    </source>
</reference>
<dbReference type="AlphaFoldDB" id="A0A4Y3KCW9"/>
<keyword evidence="2" id="KW-1185">Reference proteome</keyword>
<evidence type="ECO:0000313" key="1">
    <source>
        <dbReference type="EMBL" id="GEA81234.1"/>
    </source>
</evidence>
<gene>
    <name evidence="1" type="ORF">CUD01_16780</name>
</gene>
<comment type="caution">
    <text evidence="1">The sequence shown here is derived from an EMBL/GenBank/DDBJ whole genome shotgun (WGS) entry which is preliminary data.</text>
</comment>
<name>A0A4Y3KCW9_CELUD</name>
<dbReference type="RefSeq" id="WP_141320267.1">
    <property type="nucleotide sequence ID" value="NZ_BJLP01000024.1"/>
</dbReference>
<organism evidence="1 2">
    <name type="scientific">Cellulomonas uda</name>
    <dbReference type="NCBI Taxonomy" id="1714"/>
    <lineage>
        <taxon>Bacteria</taxon>
        <taxon>Bacillati</taxon>
        <taxon>Actinomycetota</taxon>
        <taxon>Actinomycetes</taxon>
        <taxon>Micrococcales</taxon>
        <taxon>Cellulomonadaceae</taxon>
        <taxon>Cellulomonas</taxon>
    </lineage>
</organism>
<evidence type="ECO:0000313" key="2">
    <source>
        <dbReference type="Proteomes" id="UP000315842"/>
    </source>
</evidence>